<dbReference type="InterPro" id="IPR036390">
    <property type="entry name" value="WH_DNA-bd_sf"/>
</dbReference>
<dbReference type="OrthoDB" id="3804952at2"/>
<dbReference type="Gene3D" id="1.10.10.10">
    <property type="entry name" value="Winged helix-like DNA-binding domain superfamily/Winged helix DNA-binding domain"/>
    <property type="match status" value="1"/>
</dbReference>
<dbReference type="AlphaFoldDB" id="A0A1C5H0M5"/>
<evidence type="ECO:0000313" key="6">
    <source>
        <dbReference type="EMBL" id="SCG39560.1"/>
    </source>
</evidence>
<dbReference type="Gene3D" id="1.10.287.1350">
    <property type="match status" value="1"/>
</dbReference>
<evidence type="ECO:0000259" key="5">
    <source>
        <dbReference type="Pfam" id="PF08100"/>
    </source>
</evidence>
<dbReference type="EMBL" id="FMDM01000002">
    <property type="protein sequence ID" value="SCG39560.1"/>
    <property type="molecule type" value="Genomic_DNA"/>
</dbReference>
<keyword evidence="2 6" id="KW-0808">Transferase</keyword>
<keyword evidence="7" id="KW-1185">Reference proteome</keyword>
<dbReference type="Pfam" id="PF00891">
    <property type="entry name" value="Methyltransf_2"/>
    <property type="match status" value="1"/>
</dbReference>
<dbReference type="GO" id="GO:0008171">
    <property type="term" value="F:O-methyltransferase activity"/>
    <property type="evidence" value="ECO:0007669"/>
    <property type="project" value="InterPro"/>
</dbReference>
<keyword evidence="1 6" id="KW-0489">Methyltransferase</keyword>
<reference evidence="7" key="1">
    <citation type="submission" date="2016-06" db="EMBL/GenBank/DDBJ databases">
        <authorList>
            <person name="Varghese N."/>
            <person name="Submissions Spin"/>
        </authorList>
    </citation>
    <scope>NUCLEOTIDE SEQUENCE [LARGE SCALE GENOMIC DNA]</scope>
    <source>
        <strain evidence="7">DSM 45647</strain>
    </source>
</reference>
<dbReference type="InterPro" id="IPR001077">
    <property type="entry name" value="COMT_C"/>
</dbReference>
<dbReference type="Gene3D" id="3.40.50.150">
    <property type="entry name" value="Vaccinia Virus protein VP39"/>
    <property type="match status" value="1"/>
</dbReference>
<evidence type="ECO:0000259" key="4">
    <source>
        <dbReference type="Pfam" id="PF00891"/>
    </source>
</evidence>
<dbReference type="Pfam" id="PF08100">
    <property type="entry name" value="Dimerisation"/>
    <property type="match status" value="1"/>
</dbReference>
<name>A0A1C5H0M5_9ACTN</name>
<dbReference type="SUPFAM" id="SSF53335">
    <property type="entry name" value="S-adenosyl-L-methionine-dependent methyltransferases"/>
    <property type="match status" value="1"/>
</dbReference>
<gene>
    <name evidence="6" type="ORF">GA0070213_102123</name>
</gene>
<proteinExistence type="predicted"/>
<feature type="domain" description="O-methyltransferase C-terminal" evidence="4">
    <location>
        <begin position="113"/>
        <end position="319"/>
    </location>
</feature>
<dbReference type="InterPro" id="IPR036388">
    <property type="entry name" value="WH-like_DNA-bd_sf"/>
</dbReference>
<dbReference type="Proteomes" id="UP000199360">
    <property type="component" value="Unassembled WGS sequence"/>
</dbReference>
<dbReference type="PROSITE" id="PS51683">
    <property type="entry name" value="SAM_OMT_II"/>
    <property type="match status" value="1"/>
</dbReference>
<feature type="domain" description="O-methyltransferase dimerisation" evidence="5">
    <location>
        <begin position="20"/>
        <end position="90"/>
    </location>
</feature>
<dbReference type="SUPFAM" id="SSF46785">
    <property type="entry name" value="Winged helix' DNA-binding domain"/>
    <property type="match status" value="1"/>
</dbReference>
<organism evidence="6 7">
    <name type="scientific">Micromonospora humi</name>
    <dbReference type="NCBI Taxonomy" id="745366"/>
    <lineage>
        <taxon>Bacteria</taxon>
        <taxon>Bacillati</taxon>
        <taxon>Actinomycetota</taxon>
        <taxon>Actinomycetes</taxon>
        <taxon>Micromonosporales</taxon>
        <taxon>Micromonosporaceae</taxon>
        <taxon>Micromonospora</taxon>
    </lineage>
</organism>
<dbReference type="PANTHER" id="PTHR43712">
    <property type="entry name" value="PUTATIVE (AFU_ORTHOLOGUE AFUA_4G14580)-RELATED"/>
    <property type="match status" value="1"/>
</dbReference>
<protein>
    <submittedName>
        <fullName evidence="6">Hydroxyneurosporene-O-methyltransferase</fullName>
    </submittedName>
</protein>
<dbReference type="RefSeq" id="WP_091057129.1">
    <property type="nucleotide sequence ID" value="NZ_FMDM01000002.1"/>
</dbReference>
<evidence type="ECO:0000256" key="3">
    <source>
        <dbReference type="ARBA" id="ARBA00022691"/>
    </source>
</evidence>
<dbReference type="PIRSF" id="PIRSF005739">
    <property type="entry name" value="O-mtase"/>
    <property type="match status" value="1"/>
</dbReference>
<dbReference type="GO" id="GO:0046983">
    <property type="term" value="F:protein dimerization activity"/>
    <property type="evidence" value="ECO:0007669"/>
    <property type="project" value="InterPro"/>
</dbReference>
<dbReference type="InterPro" id="IPR029063">
    <property type="entry name" value="SAM-dependent_MTases_sf"/>
</dbReference>
<sequence>MAPSRPRIDIESVFRLTELADYIVPFTVRAVADLGIADQLADGPRPVDDLAEATGAHAPALLRALRALAGKGIFTEVEPEVFGLTPLAEPLRTDHPLSLRDAYPLLEPDIEAWAHFDHSIRTGRAAFDEVHPEGYWSYMAAHPRDSARFDASQQAATRLELRAALPAYPWGDLATMVDVGGGNGAFLGGIMARFPNLRGTLFDLPHVVAEAEPVLQKLDVAQRCTVTGGSFFETVPAGADAYMLKRILYGWDDDNAVRLLSAVRAAMRPDSRLLVLEPVVEPGDRFDVGRLYDLLLLAMVGGGARSREHIERLLDVAGLRLARSLPTMMFPILEIVPKTEA</sequence>
<dbReference type="PANTHER" id="PTHR43712:SF2">
    <property type="entry name" value="O-METHYLTRANSFERASE CICE"/>
    <property type="match status" value="1"/>
</dbReference>
<dbReference type="GO" id="GO:0032259">
    <property type="term" value="P:methylation"/>
    <property type="evidence" value="ECO:0007669"/>
    <property type="project" value="UniProtKB-KW"/>
</dbReference>
<dbReference type="InterPro" id="IPR016461">
    <property type="entry name" value="COMT-like"/>
</dbReference>
<evidence type="ECO:0000313" key="7">
    <source>
        <dbReference type="Proteomes" id="UP000199360"/>
    </source>
</evidence>
<dbReference type="InterPro" id="IPR012967">
    <property type="entry name" value="COMT_dimerisation"/>
</dbReference>
<evidence type="ECO:0000256" key="2">
    <source>
        <dbReference type="ARBA" id="ARBA00022679"/>
    </source>
</evidence>
<evidence type="ECO:0000256" key="1">
    <source>
        <dbReference type="ARBA" id="ARBA00022603"/>
    </source>
</evidence>
<accession>A0A1C5H0M5</accession>
<keyword evidence="3" id="KW-0949">S-adenosyl-L-methionine</keyword>
<dbReference type="STRING" id="745366.GA0070213_102123"/>